<organism evidence="1 2">
    <name type="scientific">Veronia pacifica</name>
    <dbReference type="NCBI Taxonomy" id="1080227"/>
    <lineage>
        <taxon>Bacteria</taxon>
        <taxon>Pseudomonadati</taxon>
        <taxon>Pseudomonadota</taxon>
        <taxon>Gammaproteobacteria</taxon>
        <taxon>Vibrionales</taxon>
        <taxon>Vibrionaceae</taxon>
        <taxon>Veronia</taxon>
    </lineage>
</organism>
<comment type="caution">
    <text evidence="1">The sequence shown here is derived from an EMBL/GenBank/DDBJ whole genome shotgun (WGS) entry which is preliminary data.</text>
</comment>
<evidence type="ECO:0000313" key="1">
    <source>
        <dbReference type="EMBL" id="ODA29894.1"/>
    </source>
</evidence>
<evidence type="ECO:0000313" key="2">
    <source>
        <dbReference type="Proteomes" id="UP000094936"/>
    </source>
</evidence>
<dbReference type="OrthoDB" id="6382175at2"/>
<sequence>MDMKKLLAISLVTISLSGCLDISKPFVIDFSRSDQGFEAIFSDYPVSDDFQNNEEFFELDSGHEPLPSPFQDESGWMLSGINRSDDLKMAIKGYRTGLLPNTAYDFKMSAEITTDIQSFCVGIGGAPGESVYFKLGASKREPINRIEEPDAFPAYIVSIDVGNQAQSGSQGGVAGNVANGITCGEENAVVKKTVTMESTVRVYTDFFGGFWIYAGTDSGFEGKTTYHINSITTNISRASLSPKPAR</sequence>
<dbReference type="EMBL" id="LYBM01000060">
    <property type="protein sequence ID" value="ODA29894.1"/>
    <property type="molecule type" value="Genomic_DNA"/>
</dbReference>
<name>A0A1C3E9J5_9GAMM</name>
<reference evidence="1 2" key="1">
    <citation type="submission" date="2016-05" db="EMBL/GenBank/DDBJ databases">
        <title>Genomic Taxonomy of the Vibrionaceae.</title>
        <authorList>
            <person name="Gomez-Gil B."/>
            <person name="Enciso-Ibarra J."/>
        </authorList>
    </citation>
    <scope>NUCLEOTIDE SEQUENCE [LARGE SCALE GENOMIC DNA]</scope>
    <source>
        <strain evidence="1 2">CAIM 1920</strain>
    </source>
</reference>
<gene>
    <name evidence="1" type="ORF">A8L45_21275</name>
</gene>
<dbReference type="PROSITE" id="PS51257">
    <property type="entry name" value="PROKAR_LIPOPROTEIN"/>
    <property type="match status" value="1"/>
</dbReference>
<evidence type="ECO:0008006" key="3">
    <source>
        <dbReference type="Google" id="ProtNLM"/>
    </source>
</evidence>
<keyword evidence="2" id="KW-1185">Reference proteome</keyword>
<dbReference type="Proteomes" id="UP000094936">
    <property type="component" value="Unassembled WGS sequence"/>
</dbReference>
<dbReference type="RefSeq" id="WP_068905369.1">
    <property type="nucleotide sequence ID" value="NZ_JBHUIF010000007.1"/>
</dbReference>
<proteinExistence type="predicted"/>
<dbReference type="STRING" id="1080227.A8L45_21275"/>
<protein>
    <recommendedName>
        <fullName evidence="3">Lipoprotein</fullName>
    </recommendedName>
</protein>
<accession>A0A1C3E9J5</accession>
<dbReference type="AlphaFoldDB" id="A0A1C3E9J5"/>